<dbReference type="InterPro" id="IPR051316">
    <property type="entry name" value="Zinc-reg_GTPase_activator"/>
</dbReference>
<protein>
    <submittedName>
        <fullName evidence="2">G3E family GTPase</fullName>
    </submittedName>
</protein>
<gene>
    <name evidence="2" type="ORF">EDC28_102159</name>
</gene>
<dbReference type="EMBL" id="RJUL01000002">
    <property type="protein sequence ID" value="ROQ29787.1"/>
    <property type="molecule type" value="Genomic_DNA"/>
</dbReference>
<dbReference type="SUPFAM" id="SSF52540">
    <property type="entry name" value="P-loop containing nucleoside triphosphate hydrolases"/>
    <property type="match status" value="1"/>
</dbReference>
<name>A0A3N1PSP0_9GAMM</name>
<dbReference type="PANTHER" id="PTHR13748:SF46">
    <property type="entry name" value="ZINC CHAPERONE YEIR"/>
    <property type="match status" value="1"/>
</dbReference>
<organism evidence="2 3">
    <name type="scientific">Gallaecimonas pentaromativorans</name>
    <dbReference type="NCBI Taxonomy" id="584787"/>
    <lineage>
        <taxon>Bacteria</taxon>
        <taxon>Pseudomonadati</taxon>
        <taxon>Pseudomonadota</taxon>
        <taxon>Gammaproteobacteria</taxon>
        <taxon>Enterobacterales</taxon>
        <taxon>Gallaecimonadaceae</taxon>
        <taxon>Gallaecimonas</taxon>
    </lineage>
</organism>
<dbReference type="CDD" id="cd03112">
    <property type="entry name" value="CobW-like"/>
    <property type="match status" value="1"/>
</dbReference>
<dbReference type="STRING" id="584787.GCA_001247655_03089"/>
<dbReference type="GO" id="GO:0005737">
    <property type="term" value="C:cytoplasm"/>
    <property type="evidence" value="ECO:0007669"/>
    <property type="project" value="TreeGrafter"/>
</dbReference>
<dbReference type="Gene3D" id="3.40.50.300">
    <property type="entry name" value="P-loop containing nucleotide triphosphate hydrolases"/>
    <property type="match status" value="1"/>
</dbReference>
<evidence type="ECO:0000313" key="2">
    <source>
        <dbReference type="EMBL" id="ROQ29787.1"/>
    </source>
</evidence>
<dbReference type="InterPro" id="IPR003495">
    <property type="entry name" value="CobW/HypB/UreG_nucleotide-bd"/>
</dbReference>
<reference evidence="2 3" key="1">
    <citation type="submission" date="2018-11" db="EMBL/GenBank/DDBJ databases">
        <title>Genomic Encyclopedia of Type Strains, Phase IV (KMG-IV): sequencing the most valuable type-strain genomes for metagenomic binning, comparative biology and taxonomic classification.</title>
        <authorList>
            <person name="Goeker M."/>
        </authorList>
    </citation>
    <scope>NUCLEOTIDE SEQUENCE [LARGE SCALE GENOMIC DNA]</scope>
    <source>
        <strain evidence="2 3">DSM 21945</strain>
    </source>
</reference>
<dbReference type="AlphaFoldDB" id="A0A3N1PSP0"/>
<dbReference type="Proteomes" id="UP000268033">
    <property type="component" value="Unassembled WGS sequence"/>
</dbReference>
<proteinExistence type="predicted"/>
<keyword evidence="3" id="KW-1185">Reference proteome</keyword>
<evidence type="ECO:0000259" key="1">
    <source>
        <dbReference type="Pfam" id="PF02492"/>
    </source>
</evidence>
<dbReference type="RefSeq" id="WP_123420696.1">
    <property type="nucleotide sequence ID" value="NZ_JBLXEP010000005.1"/>
</dbReference>
<dbReference type="Pfam" id="PF02492">
    <property type="entry name" value="cobW"/>
    <property type="match status" value="1"/>
</dbReference>
<feature type="domain" description="CobW/HypB/UreG nucleotide-binding" evidence="1">
    <location>
        <begin position="9"/>
        <end position="161"/>
    </location>
</feature>
<accession>A0A3N1PSP0</accession>
<dbReference type="PANTHER" id="PTHR13748">
    <property type="entry name" value="COBW-RELATED"/>
    <property type="match status" value="1"/>
</dbReference>
<sequence>MKFQSPIKTHIITGFLGTGKTTTLLHLLAHKPQQQKWAVLVNEFGEVGIDGALLSQSGAAIREVPGGCICCAQGLPMQVALNQLIREQNPDVLLIEPTGLGHPASLLEQLSASQYQGVLALGATLTLVNPQALFNERYLSHDTYRQQLALADVLVFNKTDMPGCPAKDAVFAKADGLGLTDNRLWLSQGQVPLEALNAPTRPLIQKFAKAQQPALDTVLPATLSVPPGALFERRAQHQDGMHSLGFLFAPGCRFDFRELWFLFSACDVLRLKAVMMTDKGMMAFNAVDGALAITELGVDGDSKVELIDHEALDGDFLEAGLKAALLA</sequence>
<comment type="caution">
    <text evidence="2">The sequence shown here is derived from an EMBL/GenBank/DDBJ whole genome shotgun (WGS) entry which is preliminary data.</text>
</comment>
<dbReference type="InterPro" id="IPR027417">
    <property type="entry name" value="P-loop_NTPase"/>
</dbReference>
<evidence type="ECO:0000313" key="3">
    <source>
        <dbReference type="Proteomes" id="UP000268033"/>
    </source>
</evidence>